<accession>A0AAW1CNL5</accession>
<comment type="caution">
    <text evidence="1">The sequence shown here is derived from an EMBL/GenBank/DDBJ whole genome shotgun (WGS) entry which is preliminary data.</text>
</comment>
<dbReference type="Proteomes" id="UP001461498">
    <property type="component" value="Unassembled WGS sequence"/>
</dbReference>
<evidence type="ECO:0000313" key="1">
    <source>
        <dbReference type="EMBL" id="KAK9497865.1"/>
    </source>
</evidence>
<proteinExistence type="predicted"/>
<organism evidence="1 2">
    <name type="scientific">Rhynocoris fuscipes</name>
    <dbReference type="NCBI Taxonomy" id="488301"/>
    <lineage>
        <taxon>Eukaryota</taxon>
        <taxon>Metazoa</taxon>
        <taxon>Ecdysozoa</taxon>
        <taxon>Arthropoda</taxon>
        <taxon>Hexapoda</taxon>
        <taxon>Insecta</taxon>
        <taxon>Pterygota</taxon>
        <taxon>Neoptera</taxon>
        <taxon>Paraneoptera</taxon>
        <taxon>Hemiptera</taxon>
        <taxon>Heteroptera</taxon>
        <taxon>Panheteroptera</taxon>
        <taxon>Cimicomorpha</taxon>
        <taxon>Reduviidae</taxon>
        <taxon>Harpactorinae</taxon>
        <taxon>Harpactorini</taxon>
        <taxon>Rhynocoris</taxon>
    </lineage>
</organism>
<keyword evidence="2" id="KW-1185">Reference proteome</keyword>
<reference evidence="1 2" key="1">
    <citation type="submission" date="2022-12" db="EMBL/GenBank/DDBJ databases">
        <title>Chromosome-level genome assembly of true bugs.</title>
        <authorList>
            <person name="Ma L."/>
            <person name="Li H."/>
        </authorList>
    </citation>
    <scope>NUCLEOTIDE SEQUENCE [LARGE SCALE GENOMIC DNA]</scope>
    <source>
        <strain evidence="1">Lab_2022b</strain>
    </source>
</reference>
<protein>
    <submittedName>
        <fullName evidence="1">Uncharacterized protein</fullName>
    </submittedName>
</protein>
<gene>
    <name evidence="1" type="ORF">O3M35_003775</name>
</gene>
<evidence type="ECO:0000313" key="2">
    <source>
        <dbReference type="Proteomes" id="UP001461498"/>
    </source>
</evidence>
<dbReference type="EMBL" id="JAPXFL010000013">
    <property type="protein sequence ID" value="KAK9497865.1"/>
    <property type="molecule type" value="Genomic_DNA"/>
</dbReference>
<name>A0AAW1CNL5_9HEMI</name>
<dbReference type="AlphaFoldDB" id="A0AAW1CNL5"/>
<sequence>MKLSGVEHEIFEYYRSRKYNNFFAYITSSEAGGERSVPLLHCPVALSKRGGNKRCVSFEQDENPVNLVLEIGIALGVKINADDIDSVCSQKPRYIQTFHCPVALSKRGRNKRCVSFEQDENPVNLIFEIGIALAVKINADDIDSVCSQKPRYIQTFHCPIALSKRGGNKRCVSFEQDENPVNLILEICIALGVKISADDIDSVCSQRPPSIIFRHSSV</sequence>